<evidence type="ECO:0000256" key="1">
    <source>
        <dbReference type="ARBA" id="ARBA00022553"/>
    </source>
</evidence>
<dbReference type="InterPro" id="IPR002645">
    <property type="entry name" value="STAS_dom"/>
</dbReference>
<gene>
    <name evidence="3" type="primary">rsbRD_4</name>
    <name evidence="3" type="ORF">AS52_03551</name>
</gene>
<organism evidence="3 4">
    <name type="scientific">Priestia megaterium Q3</name>
    <dbReference type="NCBI Taxonomy" id="1452722"/>
    <lineage>
        <taxon>Bacteria</taxon>
        <taxon>Bacillati</taxon>
        <taxon>Bacillota</taxon>
        <taxon>Bacilli</taxon>
        <taxon>Bacillales</taxon>
        <taxon>Bacillaceae</taxon>
        <taxon>Priestia</taxon>
    </lineage>
</organism>
<reference evidence="3 4" key="1">
    <citation type="submission" date="2015-01" db="EMBL/GenBank/DDBJ databases">
        <title>Genome sequence of bacillus megaterium Q3.</title>
        <authorList>
            <person name="Wang Y."/>
            <person name="Luo K."/>
            <person name="Bai L."/>
            <person name="Luo F."/>
        </authorList>
    </citation>
    <scope>NUCLEOTIDE SEQUENCE [LARGE SCALE GENOMIC DNA]</scope>
    <source>
        <strain evidence="3 4">Q3</strain>
    </source>
</reference>
<dbReference type="Pfam" id="PF14361">
    <property type="entry name" value="RsbRD_N"/>
    <property type="match status" value="1"/>
</dbReference>
<dbReference type="InterPro" id="IPR051932">
    <property type="entry name" value="Bact_StressResp_Reg"/>
</dbReference>
<sequence length="290" mass="33034">MRDELLYIGKKIIDNKQELAIQFSDLMDSEYKRKLVYHEESEVLKWRAELIEYLGESLFEEHSVVLKKIIQWGTDIGKVAVENGLSLSQTLKSLALFRTVIWGVFTEELQQKQFAPITMLDVSKKIDPMLDELNHIFVEIYEEHNTETIKRAYAALEELSVPIVPLSEGIAVMPIVGQIDTHRSQLIMETALEKSAQLQLSYLIFDISGVLIVDTMVADNIFQIVKALQLIGTKTMITGIRPEIAQTVVDLGVDFGTIKTRATLEKGLEEIGFSKLPENLQRKPNKWPFQ</sequence>
<dbReference type="RefSeq" id="WP_049165752.1">
    <property type="nucleotide sequence ID" value="NZ_CP010586.1"/>
</dbReference>
<dbReference type="AlphaFoldDB" id="A0A806TJT6"/>
<evidence type="ECO:0000313" key="4">
    <source>
        <dbReference type="Proteomes" id="UP000036410"/>
    </source>
</evidence>
<dbReference type="Pfam" id="PF01740">
    <property type="entry name" value="STAS"/>
    <property type="match status" value="1"/>
</dbReference>
<proteinExistence type="predicted"/>
<feature type="domain" description="STAS" evidence="2">
    <location>
        <begin position="160"/>
        <end position="271"/>
    </location>
</feature>
<keyword evidence="1" id="KW-0597">Phosphoprotein</keyword>
<name>A0A806TJT6_PRIMG</name>
<dbReference type="PROSITE" id="PS50801">
    <property type="entry name" value="STAS"/>
    <property type="match status" value="1"/>
</dbReference>
<dbReference type="GeneID" id="48014034"/>
<dbReference type="PANTHER" id="PTHR33745:SF3">
    <property type="entry name" value="RSBT CO-ANTAGONIST PROTEIN RSBRC"/>
    <property type="match status" value="1"/>
</dbReference>
<evidence type="ECO:0000313" key="3">
    <source>
        <dbReference type="EMBL" id="AKP78512.1"/>
    </source>
</evidence>
<dbReference type="EMBL" id="CP010586">
    <property type="protein sequence ID" value="AKP78512.1"/>
    <property type="molecule type" value="Genomic_DNA"/>
</dbReference>
<accession>A0A806TJT6</accession>
<dbReference type="InterPro" id="IPR036513">
    <property type="entry name" value="STAS_dom_sf"/>
</dbReference>
<dbReference type="Proteomes" id="UP000036410">
    <property type="component" value="Chromosome"/>
</dbReference>
<dbReference type="CDD" id="cd07041">
    <property type="entry name" value="STAS_RsbR_RsbS_like"/>
    <property type="match status" value="1"/>
</dbReference>
<dbReference type="InterPro" id="IPR025751">
    <property type="entry name" value="RsbRD_N_dom"/>
</dbReference>
<dbReference type="Gene3D" id="3.30.750.24">
    <property type="entry name" value="STAS domain"/>
    <property type="match status" value="1"/>
</dbReference>
<dbReference type="PANTHER" id="PTHR33745">
    <property type="entry name" value="RSBT ANTAGONIST PROTEIN RSBS-RELATED"/>
    <property type="match status" value="1"/>
</dbReference>
<evidence type="ECO:0000259" key="2">
    <source>
        <dbReference type="PROSITE" id="PS50801"/>
    </source>
</evidence>
<dbReference type="SUPFAM" id="SSF52091">
    <property type="entry name" value="SpoIIaa-like"/>
    <property type="match status" value="1"/>
</dbReference>
<protein>
    <submittedName>
        <fullName evidence="3">Stressosome protein RsbRD</fullName>
    </submittedName>
</protein>